<protein>
    <submittedName>
        <fullName evidence="1">Uncharacterized protein</fullName>
    </submittedName>
</protein>
<gene>
    <name evidence="1" type="ORF">L1987_05692</name>
</gene>
<proteinExistence type="predicted"/>
<keyword evidence="2" id="KW-1185">Reference proteome</keyword>
<dbReference type="Proteomes" id="UP001056120">
    <property type="component" value="Linkage Group LG02"/>
</dbReference>
<sequence length="187" mass="20999">MKNLFSCEIWGYILIIIVNNEVLKALCTESGWIVLPHGARFRKGKAFANFMISTLHLQYHYSSCLFIMNHLQKKVEVKRKEHNATKANLKISGAQHFHMVGAVSLPCPRPQATEPSRLAWFSTTGSLQLGSIAATTSSNPNIEQLNNIVDRLREEYPVTPLSSDSHSSTVDHQQPIGFPANERDTLR</sequence>
<comment type="caution">
    <text evidence="1">The sequence shown here is derived from an EMBL/GenBank/DDBJ whole genome shotgun (WGS) entry which is preliminary data.</text>
</comment>
<reference evidence="2" key="1">
    <citation type="journal article" date="2022" name="Mol. Ecol. Resour.">
        <title>The genomes of chicory, endive, great burdock and yacon provide insights into Asteraceae palaeo-polyploidization history and plant inulin production.</title>
        <authorList>
            <person name="Fan W."/>
            <person name="Wang S."/>
            <person name="Wang H."/>
            <person name="Wang A."/>
            <person name="Jiang F."/>
            <person name="Liu H."/>
            <person name="Zhao H."/>
            <person name="Xu D."/>
            <person name="Zhang Y."/>
        </authorList>
    </citation>
    <scope>NUCLEOTIDE SEQUENCE [LARGE SCALE GENOMIC DNA]</scope>
    <source>
        <strain evidence="2">cv. Yunnan</strain>
    </source>
</reference>
<accession>A0ACB9JW65</accession>
<evidence type="ECO:0000313" key="2">
    <source>
        <dbReference type="Proteomes" id="UP001056120"/>
    </source>
</evidence>
<dbReference type="EMBL" id="CM042019">
    <property type="protein sequence ID" value="KAI3824242.1"/>
    <property type="molecule type" value="Genomic_DNA"/>
</dbReference>
<evidence type="ECO:0000313" key="1">
    <source>
        <dbReference type="EMBL" id="KAI3824242.1"/>
    </source>
</evidence>
<organism evidence="1 2">
    <name type="scientific">Smallanthus sonchifolius</name>
    <dbReference type="NCBI Taxonomy" id="185202"/>
    <lineage>
        <taxon>Eukaryota</taxon>
        <taxon>Viridiplantae</taxon>
        <taxon>Streptophyta</taxon>
        <taxon>Embryophyta</taxon>
        <taxon>Tracheophyta</taxon>
        <taxon>Spermatophyta</taxon>
        <taxon>Magnoliopsida</taxon>
        <taxon>eudicotyledons</taxon>
        <taxon>Gunneridae</taxon>
        <taxon>Pentapetalae</taxon>
        <taxon>asterids</taxon>
        <taxon>campanulids</taxon>
        <taxon>Asterales</taxon>
        <taxon>Asteraceae</taxon>
        <taxon>Asteroideae</taxon>
        <taxon>Heliantheae alliance</taxon>
        <taxon>Millerieae</taxon>
        <taxon>Smallanthus</taxon>
    </lineage>
</organism>
<name>A0ACB9JW65_9ASTR</name>
<reference evidence="1 2" key="2">
    <citation type="journal article" date="2022" name="Mol. Ecol. Resour.">
        <title>The genomes of chicory, endive, great burdock and yacon provide insights into Asteraceae paleo-polyploidization history and plant inulin production.</title>
        <authorList>
            <person name="Fan W."/>
            <person name="Wang S."/>
            <person name="Wang H."/>
            <person name="Wang A."/>
            <person name="Jiang F."/>
            <person name="Liu H."/>
            <person name="Zhao H."/>
            <person name="Xu D."/>
            <person name="Zhang Y."/>
        </authorList>
    </citation>
    <scope>NUCLEOTIDE SEQUENCE [LARGE SCALE GENOMIC DNA]</scope>
    <source>
        <strain evidence="2">cv. Yunnan</strain>
        <tissue evidence="1">Leaves</tissue>
    </source>
</reference>